<dbReference type="Pfam" id="PF00276">
    <property type="entry name" value="Ribosomal_L23"/>
    <property type="match status" value="1"/>
</dbReference>
<keyword evidence="2" id="KW-0689">Ribosomal protein</keyword>
<keyword evidence="3" id="KW-0687">Ribonucleoprotein</keyword>
<dbReference type="PANTHER" id="PTHR12059">
    <property type="entry name" value="RIBOSOMAL PROTEIN L23-RELATED"/>
    <property type="match status" value="1"/>
</dbReference>
<dbReference type="STRING" id="135208.A0A4Y9ZWK2"/>
<dbReference type="GO" id="GO:0032543">
    <property type="term" value="P:mitochondrial translation"/>
    <property type="evidence" value="ECO:0007669"/>
    <property type="project" value="TreeGrafter"/>
</dbReference>
<organism evidence="5 6">
    <name type="scientific">Hericium alpestre</name>
    <dbReference type="NCBI Taxonomy" id="135208"/>
    <lineage>
        <taxon>Eukaryota</taxon>
        <taxon>Fungi</taxon>
        <taxon>Dikarya</taxon>
        <taxon>Basidiomycota</taxon>
        <taxon>Agaricomycotina</taxon>
        <taxon>Agaricomycetes</taxon>
        <taxon>Russulales</taxon>
        <taxon>Hericiaceae</taxon>
        <taxon>Hericium</taxon>
    </lineage>
</organism>
<name>A0A4Y9ZWK2_9AGAM</name>
<dbReference type="InterPro" id="IPR012677">
    <property type="entry name" value="Nucleotide-bd_a/b_plait_sf"/>
</dbReference>
<dbReference type="InterPro" id="IPR012678">
    <property type="entry name" value="Ribosomal_uL23/eL15/eS24_sf"/>
</dbReference>
<dbReference type="AlphaFoldDB" id="A0A4Y9ZWK2"/>
<dbReference type="OrthoDB" id="275582at2759"/>
<dbReference type="GO" id="GO:0005762">
    <property type="term" value="C:mitochondrial large ribosomal subunit"/>
    <property type="evidence" value="ECO:0007669"/>
    <property type="project" value="TreeGrafter"/>
</dbReference>
<proteinExistence type="inferred from homology"/>
<dbReference type="GO" id="GO:0003735">
    <property type="term" value="F:structural constituent of ribosome"/>
    <property type="evidence" value="ECO:0007669"/>
    <property type="project" value="InterPro"/>
</dbReference>
<gene>
    <name evidence="5" type="ORF">EWM64_g5564</name>
</gene>
<sequence>MTPTEFARYQRALAKGELVGPDGKEISEGEWLDKLNARRMRLRGTREVANADGTKDVEVVGQKVYLPNIIFRLVRNYTPPGQPYNPYEATFRVPQSVTKTDIRSYLAAVYGVETTYIRTDNYISPVKRNWDYSWTNTRADKTYKRAVVGLVNPFYYPQAMEDMTPEERKARQEWIEETYRVQLQKDQLRLWMLRETKKNSKNWSWRGGLTMQRGAILKRIAEQRALRETFIETTKKNMQQARQKAGEAVAA</sequence>
<evidence type="ECO:0000256" key="4">
    <source>
        <dbReference type="ARBA" id="ARBA00039977"/>
    </source>
</evidence>
<keyword evidence="6" id="KW-1185">Reference proteome</keyword>
<accession>A0A4Y9ZWK2</accession>
<dbReference type="EMBL" id="SFCI01000679">
    <property type="protein sequence ID" value="TFY78447.1"/>
    <property type="molecule type" value="Genomic_DNA"/>
</dbReference>
<comment type="caution">
    <text evidence="5">The sequence shown here is derived from an EMBL/GenBank/DDBJ whole genome shotgun (WGS) entry which is preliminary data.</text>
</comment>
<dbReference type="InterPro" id="IPR013025">
    <property type="entry name" value="Ribosomal_uL23-like"/>
</dbReference>
<evidence type="ECO:0000256" key="1">
    <source>
        <dbReference type="ARBA" id="ARBA00006700"/>
    </source>
</evidence>
<evidence type="ECO:0000256" key="2">
    <source>
        <dbReference type="ARBA" id="ARBA00022980"/>
    </source>
</evidence>
<evidence type="ECO:0000313" key="6">
    <source>
        <dbReference type="Proteomes" id="UP000298061"/>
    </source>
</evidence>
<evidence type="ECO:0000256" key="3">
    <source>
        <dbReference type="ARBA" id="ARBA00023274"/>
    </source>
</evidence>
<dbReference type="SUPFAM" id="SSF54189">
    <property type="entry name" value="Ribosomal proteins S24e, L23 and L15e"/>
    <property type="match status" value="1"/>
</dbReference>
<evidence type="ECO:0000313" key="5">
    <source>
        <dbReference type="EMBL" id="TFY78447.1"/>
    </source>
</evidence>
<dbReference type="Gene3D" id="3.30.70.330">
    <property type="match status" value="1"/>
</dbReference>
<dbReference type="Proteomes" id="UP000298061">
    <property type="component" value="Unassembled WGS sequence"/>
</dbReference>
<reference evidence="5 6" key="1">
    <citation type="submission" date="2019-02" db="EMBL/GenBank/DDBJ databases">
        <title>Genome sequencing of the rare red list fungi Hericium alpestre (H. flagellum).</title>
        <authorList>
            <person name="Buettner E."/>
            <person name="Kellner H."/>
        </authorList>
    </citation>
    <scope>NUCLEOTIDE SEQUENCE [LARGE SCALE GENOMIC DNA]</scope>
    <source>
        <strain evidence="5 6">DSM 108284</strain>
    </source>
</reference>
<dbReference type="PANTHER" id="PTHR12059:SF5">
    <property type="entry name" value="LARGE RIBOSOMAL SUBUNIT PROTEIN UL23M"/>
    <property type="match status" value="1"/>
</dbReference>
<comment type="similarity">
    <text evidence="1">Belongs to the universal ribosomal protein uL23 family.</text>
</comment>
<protein>
    <recommendedName>
        <fullName evidence="4">Large ribosomal subunit protein uL23m</fullName>
    </recommendedName>
</protein>